<dbReference type="Gene3D" id="3.40.630.10">
    <property type="entry name" value="Zn peptidases"/>
    <property type="match status" value="1"/>
</dbReference>
<comment type="similarity">
    <text evidence="1">Belongs to the peptidase M14 family.</text>
</comment>
<protein>
    <submittedName>
        <fullName evidence="3">Peptidase M14 carboxypeptidase A</fullName>
    </submittedName>
</protein>
<dbReference type="PROSITE" id="PS52035">
    <property type="entry name" value="PEPTIDASE_M14"/>
    <property type="match status" value="1"/>
</dbReference>
<evidence type="ECO:0000313" key="3">
    <source>
        <dbReference type="EMBL" id="EWH14619.1"/>
    </source>
</evidence>
<keyword evidence="3" id="KW-0121">Carboxypeptidase</keyword>
<accession>A0ABP3B9X7</accession>
<proteinExistence type="inferred from homology"/>
<dbReference type="EMBL" id="ARZX01000002">
    <property type="protein sequence ID" value="EWH14619.1"/>
    <property type="molecule type" value="Genomic_DNA"/>
</dbReference>
<dbReference type="CDD" id="cd06239">
    <property type="entry name" value="M14-like"/>
    <property type="match status" value="1"/>
</dbReference>
<evidence type="ECO:0000256" key="1">
    <source>
        <dbReference type="PROSITE-ProRule" id="PRU01379"/>
    </source>
</evidence>
<sequence>MIDFKQIFLSCKEDRVAGRYVTNEDVFPFLEASIFKNEIKQVGKSVLGEPIKLITIGGGETKILMWSQMHGNESTTTKAVLDFINFLEEPSDLQSSILKKCTIQIIPILNPDGAKAYTRINANEIDLNRDAQDRSQPESIILRQVYENFKPDFCFNLHDQRTIFNVGETNKPATVSFLAPAFNKERALSPSREKSMQLIVAMNSVLQNFIPGQVGRYDDGFNSNCVGDAFQMLNTPTILFESGHFPEDYEREKTREFIFYSLLKGVETIANNSLNNFKVSSYFEIPENGKQFLDLIIYNTKNIVTTYSEVNSLGILYKEVLKDDKVVFEPVVAEVKNLDNFYAHKTLNLLNSSDLDFVKNNNLLSTALLGN</sequence>
<dbReference type="InterPro" id="IPR000834">
    <property type="entry name" value="Peptidase_M14"/>
</dbReference>
<dbReference type="RefSeq" id="WP_034643412.1">
    <property type="nucleotide sequence ID" value="NZ_ARZX01000002.1"/>
</dbReference>
<gene>
    <name evidence="3" type="ORF">KLA_02287</name>
</gene>
<evidence type="ECO:0000259" key="2">
    <source>
        <dbReference type="PROSITE" id="PS52035"/>
    </source>
</evidence>
<name>A0ABP3B9X7_9FLAO</name>
<dbReference type="GO" id="GO:0004180">
    <property type="term" value="F:carboxypeptidase activity"/>
    <property type="evidence" value="ECO:0007669"/>
    <property type="project" value="UniProtKB-KW"/>
</dbReference>
<comment type="caution">
    <text evidence="3">The sequence shown here is derived from an EMBL/GenBank/DDBJ whole genome shotgun (WGS) entry which is preliminary data.</text>
</comment>
<organism evidence="3 4">
    <name type="scientific">Cellulophaga geojensis KL-A</name>
    <dbReference type="NCBI Taxonomy" id="1328323"/>
    <lineage>
        <taxon>Bacteria</taxon>
        <taxon>Pseudomonadati</taxon>
        <taxon>Bacteroidota</taxon>
        <taxon>Flavobacteriia</taxon>
        <taxon>Flavobacteriales</taxon>
        <taxon>Flavobacteriaceae</taxon>
        <taxon>Cellulophaga</taxon>
    </lineage>
</organism>
<keyword evidence="3" id="KW-0645">Protease</keyword>
<keyword evidence="4" id="KW-1185">Reference proteome</keyword>
<dbReference type="Proteomes" id="UP000019275">
    <property type="component" value="Unassembled WGS sequence"/>
</dbReference>
<feature type="domain" description="Peptidase M14" evidence="2">
    <location>
        <begin position="19"/>
        <end position="269"/>
    </location>
</feature>
<dbReference type="Pfam" id="PF00246">
    <property type="entry name" value="Peptidase_M14"/>
    <property type="match status" value="1"/>
</dbReference>
<reference evidence="3 4" key="1">
    <citation type="journal article" date="2014" name="Genome Announc.">
        <title>Draft Genome Sequence of the Carrageenan-Degrading Bacterium Cellulophaga sp. Strain KL-A, Isolated from Decaying Marine Algae.</title>
        <authorList>
            <person name="Shan D."/>
            <person name="Ying J."/>
            <person name="Li X."/>
            <person name="Gao Z."/>
            <person name="Wei G."/>
            <person name="Shao Z."/>
        </authorList>
    </citation>
    <scope>NUCLEOTIDE SEQUENCE [LARGE SCALE GENOMIC DNA]</scope>
    <source>
        <strain evidence="3 4">KL-A</strain>
    </source>
</reference>
<feature type="active site" description="Proton donor/acceptor" evidence="1">
    <location>
        <position position="241"/>
    </location>
</feature>
<evidence type="ECO:0000313" key="4">
    <source>
        <dbReference type="Proteomes" id="UP000019275"/>
    </source>
</evidence>
<keyword evidence="3" id="KW-0378">Hydrolase</keyword>
<dbReference type="SUPFAM" id="SSF53187">
    <property type="entry name" value="Zn-dependent exopeptidases"/>
    <property type="match status" value="1"/>
</dbReference>